<reference evidence="2 3" key="1">
    <citation type="submission" date="2012-01" db="EMBL/GenBank/DDBJ databases">
        <title>Complete sequence of chromosome of Clostridium pasteurianum BC1.</title>
        <authorList>
            <consortium name="US DOE Joint Genome Institute"/>
            <person name="Lucas S."/>
            <person name="Han J."/>
            <person name="Lapidus A."/>
            <person name="Cheng J.-F."/>
            <person name="Goodwin L."/>
            <person name="Pitluck S."/>
            <person name="Peters L."/>
            <person name="Mikhailova N."/>
            <person name="Teshima H."/>
            <person name="Detter J.C."/>
            <person name="Han C."/>
            <person name="Tapia R."/>
            <person name="Land M."/>
            <person name="Hauser L."/>
            <person name="Kyrpides N."/>
            <person name="Ivanova N."/>
            <person name="Pagani I."/>
            <person name="Dunn J."/>
            <person name="Taghavi S."/>
            <person name="Francis A."/>
            <person name="van der Lelie D."/>
            <person name="Woyke T."/>
        </authorList>
    </citation>
    <scope>NUCLEOTIDE SEQUENCE [LARGE SCALE GENOMIC DNA]</scope>
    <source>
        <strain evidence="2 3">BC1</strain>
    </source>
</reference>
<evidence type="ECO:0000313" key="2">
    <source>
        <dbReference type="EMBL" id="AGK98030.1"/>
    </source>
</evidence>
<keyword evidence="1" id="KW-0175">Coiled coil</keyword>
<accession>R4KEK3</accession>
<organism evidence="2 3">
    <name type="scientific">Clostridium pasteurianum BC1</name>
    <dbReference type="NCBI Taxonomy" id="86416"/>
    <lineage>
        <taxon>Bacteria</taxon>
        <taxon>Bacillati</taxon>
        <taxon>Bacillota</taxon>
        <taxon>Clostridia</taxon>
        <taxon>Eubacteriales</taxon>
        <taxon>Clostridiaceae</taxon>
        <taxon>Clostridium</taxon>
    </lineage>
</organism>
<protein>
    <submittedName>
        <fullName evidence="2">Uncharacterized protein</fullName>
    </submittedName>
</protein>
<dbReference type="Proteomes" id="UP000013523">
    <property type="component" value="Chromosome"/>
</dbReference>
<feature type="coiled-coil region" evidence="1">
    <location>
        <begin position="13"/>
        <end position="40"/>
    </location>
</feature>
<evidence type="ECO:0000256" key="1">
    <source>
        <dbReference type="SAM" id="Coils"/>
    </source>
</evidence>
<dbReference type="EMBL" id="CP003261">
    <property type="protein sequence ID" value="AGK98030.1"/>
    <property type="molecule type" value="Genomic_DNA"/>
</dbReference>
<evidence type="ECO:0000313" key="3">
    <source>
        <dbReference type="Proteomes" id="UP000013523"/>
    </source>
</evidence>
<sequence length="96" mass="11462">MLIWTLIHLINAAKRYLIRVEELTSQNEELKQELFLLKQKELDNSNIPIEFIYTALNQFVSNFEKLDISEKREAINKFIEKVEYNSDSMNLHVTFL</sequence>
<dbReference type="AlphaFoldDB" id="R4KEK3"/>
<dbReference type="HOGENOM" id="CLU_2354824_0_0_9"/>
<name>R4KEK3_CLOPA</name>
<dbReference type="PATRIC" id="fig|86416.3.peg.3211"/>
<keyword evidence="3" id="KW-1185">Reference proteome</keyword>
<gene>
    <name evidence="2" type="ORF">Clopa_3221</name>
</gene>
<dbReference type="KEGG" id="cpas:Clopa_3221"/>
<proteinExistence type="predicted"/>